<protein>
    <submittedName>
        <fullName evidence="8">Fructokinase</fullName>
    </submittedName>
</protein>
<feature type="region of interest" description="Disordered" evidence="6">
    <location>
        <begin position="289"/>
        <end position="308"/>
    </location>
</feature>
<evidence type="ECO:0000313" key="8">
    <source>
        <dbReference type="EMBL" id="CDZ92178.1"/>
    </source>
</evidence>
<dbReference type="InterPro" id="IPR050306">
    <property type="entry name" value="PfkB_Carbo_kinase"/>
</dbReference>
<dbReference type="AlphaFoldDB" id="A0A098BTY6"/>
<organism evidence="8 9">
    <name type="scientific">Rhodococcus ruber</name>
    <dbReference type="NCBI Taxonomy" id="1830"/>
    <lineage>
        <taxon>Bacteria</taxon>
        <taxon>Bacillati</taxon>
        <taxon>Actinomycetota</taxon>
        <taxon>Actinomycetes</taxon>
        <taxon>Mycobacteriales</taxon>
        <taxon>Nocardiaceae</taxon>
        <taxon>Rhodococcus</taxon>
    </lineage>
</organism>
<keyword evidence="3" id="KW-0547">Nucleotide-binding</keyword>
<evidence type="ECO:0000256" key="4">
    <source>
        <dbReference type="ARBA" id="ARBA00022777"/>
    </source>
</evidence>
<evidence type="ECO:0000256" key="6">
    <source>
        <dbReference type="SAM" id="MobiDB-lite"/>
    </source>
</evidence>
<comment type="similarity">
    <text evidence="1">Belongs to the carbohydrate kinase PfkB family.</text>
</comment>
<sequence>MNGHVLVLGEALVDIVRRGPARLVEHVGGSPLNVAVGLGRLGRDVEFVTHIGDDDRGRRIVRHLADSSVRLAAGSSTAPRTPTATATLDENGAATYEFDLEWQLPDPRPEPGAGHVHTGSIAALLEPGCEAVAALLDRYVPTATISYDPNVRPALVGDDPRTRDRITRFVAGADVVKASDEDLRWFAPDRDPRDVAQEWLALGPALVAVTLGAGGAVAVARSGAVDVAAHPVEVVDTVGAGDEFMAGLLDALWTQELLGDREGLHGIEPDALRAALDVAARTAALTVARPGADLPTRGERDADPKEQR</sequence>
<dbReference type="EMBL" id="CCSD01000109">
    <property type="protein sequence ID" value="CDZ92178.1"/>
    <property type="molecule type" value="Genomic_DNA"/>
</dbReference>
<gene>
    <name evidence="8" type="ORF">RHRU231_930057</name>
</gene>
<keyword evidence="4 8" id="KW-0418">Kinase</keyword>
<name>A0A098BTY6_9NOCA</name>
<feature type="domain" description="Carbohydrate kinase PfkB" evidence="7">
    <location>
        <begin position="5"/>
        <end position="295"/>
    </location>
</feature>
<dbReference type="PROSITE" id="PS00583">
    <property type="entry name" value="PFKB_KINASES_1"/>
    <property type="match status" value="1"/>
</dbReference>
<evidence type="ECO:0000256" key="2">
    <source>
        <dbReference type="ARBA" id="ARBA00022679"/>
    </source>
</evidence>
<accession>A0A098BTY6</accession>
<dbReference type="Gene3D" id="3.40.1190.20">
    <property type="match status" value="1"/>
</dbReference>
<dbReference type="CDD" id="cd01167">
    <property type="entry name" value="bac_FRK"/>
    <property type="match status" value="1"/>
</dbReference>
<dbReference type="SUPFAM" id="SSF53613">
    <property type="entry name" value="Ribokinase-like"/>
    <property type="match status" value="1"/>
</dbReference>
<evidence type="ECO:0000256" key="5">
    <source>
        <dbReference type="ARBA" id="ARBA00022840"/>
    </source>
</evidence>
<dbReference type="RefSeq" id="WP_040275347.1">
    <property type="nucleotide sequence ID" value="NZ_JAJNCM010000006.1"/>
</dbReference>
<dbReference type="eggNOG" id="COG0524">
    <property type="taxonomic scope" value="Bacteria"/>
</dbReference>
<keyword evidence="5" id="KW-0067">ATP-binding</keyword>
<dbReference type="GO" id="GO:0005524">
    <property type="term" value="F:ATP binding"/>
    <property type="evidence" value="ECO:0007669"/>
    <property type="project" value="UniProtKB-KW"/>
</dbReference>
<evidence type="ECO:0000259" key="7">
    <source>
        <dbReference type="Pfam" id="PF00294"/>
    </source>
</evidence>
<dbReference type="InterPro" id="IPR011611">
    <property type="entry name" value="PfkB_dom"/>
</dbReference>
<reference evidence="8 9" key="1">
    <citation type="journal article" date="2014" name="Genome Announc.">
        <title>Draft Genome Sequence of Propane- and Butane-Oxidizing Actinobacterium Rhodococcus ruber IEGM 231.</title>
        <authorList>
            <person name="Ivshina I.B."/>
            <person name="Kuyukina M.S."/>
            <person name="Krivoruchko A.V."/>
            <person name="Barbe V."/>
            <person name="Fischer C."/>
        </authorList>
    </citation>
    <scope>NUCLEOTIDE SEQUENCE [LARGE SCALE GENOMIC DNA]</scope>
</reference>
<dbReference type="OrthoDB" id="9795789at2"/>
<proteinExistence type="inferred from homology"/>
<dbReference type="GO" id="GO:0016301">
    <property type="term" value="F:kinase activity"/>
    <property type="evidence" value="ECO:0007669"/>
    <property type="project" value="UniProtKB-KW"/>
</dbReference>
<keyword evidence="2" id="KW-0808">Transferase</keyword>
<dbReference type="PANTHER" id="PTHR43085">
    <property type="entry name" value="HEXOKINASE FAMILY MEMBER"/>
    <property type="match status" value="1"/>
</dbReference>
<dbReference type="PANTHER" id="PTHR43085:SF1">
    <property type="entry name" value="PSEUDOURIDINE KINASE-RELATED"/>
    <property type="match status" value="1"/>
</dbReference>
<dbReference type="Proteomes" id="UP000042997">
    <property type="component" value="Unassembled WGS sequence"/>
</dbReference>
<evidence type="ECO:0000256" key="3">
    <source>
        <dbReference type="ARBA" id="ARBA00022741"/>
    </source>
</evidence>
<dbReference type="PROSITE" id="PS00584">
    <property type="entry name" value="PFKB_KINASES_2"/>
    <property type="match status" value="1"/>
</dbReference>
<dbReference type="InterPro" id="IPR029056">
    <property type="entry name" value="Ribokinase-like"/>
</dbReference>
<dbReference type="Pfam" id="PF00294">
    <property type="entry name" value="PfkB"/>
    <property type="match status" value="1"/>
</dbReference>
<feature type="compositionally biased region" description="Basic and acidic residues" evidence="6">
    <location>
        <begin position="296"/>
        <end position="308"/>
    </location>
</feature>
<evidence type="ECO:0000256" key="1">
    <source>
        <dbReference type="ARBA" id="ARBA00010688"/>
    </source>
</evidence>
<evidence type="ECO:0000313" key="9">
    <source>
        <dbReference type="Proteomes" id="UP000042997"/>
    </source>
</evidence>
<dbReference type="InterPro" id="IPR002173">
    <property type="entry name" value="Carboh/pur_kinase_PfkB_CS"/>
</dbReference>